<dbReference type="Proteomes" id="UP000694920">
    <property type="component" value="Unplaced"/>
</dbReference>
<dbReference type="KEGG" id="ccin:107265879"/>
<dbReference type="GeneID" id="107265879"/>
<accession>A0AAJ7FGX2</accession>
<dbReference type="RefSeq" id="XP_015591247.1">
    <property type="nucleotide sequence ID" value="XM_015735761.2"/>
</dbReference>
<evidence type="ECO:0000313" key="1">
    <source>
        <dbReference type="Proteomes" id="UP000694920"/>
    </source>
</evidence>
<reference evidence="2" key="1">
    <citation type="submission" date="2025-08" db="UniProtKB">
        <authorList>
            <consortium name="RefSeq"/>
        </authorList>
    </citation>
    <scope>IDENTIFICATION</scope>
</reference>
<organism evidence="1 2">
    <name type="scientific">Cephus cinctus</name>
    <name type="common">Wheat stem sawfly</name>
    <dbReference type="NCBI Taxonomy" id="211228"/>
    <lineage>
        <taxon>Eukaryota</taxon>
        <taxon>Metazoa</taxon>
        <taxon>Ecdysozoa</taxon>
        <taxon>Arthropoda</taxon>
        <taxon>Hexapoda</taxon>
        <taxon>Insecta</taxon>
        <taxon>Pterygota</taxon>
        <taxon>Neoptera</taxon>
        <taxon>Endopterygota</taxon>
        <taxon>Hymenoptera</taxon>
        <taxon>Cephoidea</taxon>
        <taxon>Cephidae</taxon>
        <taxon>Cephus</taxon>
    </lineage>
</organism>
<name>A0AAJ7FGX2_CEPCN</name>
<proteinExistence type="predicted"/>
<dbReference type="AlphaFoldDB" id="A0AAJ7FGX2"/>
<sequence length="218" mass="25352">MAIALWKKSGIAILIPFVNRLIILSILSSVRNVGSFVVIDKSQRQLSNLLTTCNVRMENYIRMVSDCFDVTVENGIIRGRIACQCHKCTRKWRHDADHCGPRKAHILACRFGGPRWGINCWHNTIEQEFWWTAQEERLALNLPADVILDTHAVLYCVANDCKHFNESASHKRYVKKRKSLMRLTLQRLQFWRKGKNIKWNKVWEFAGTSEILSRVNAE</sequence>
<protein>
    <submittedName>
        <fullName evidence="2">Uncharacterized protein LOC107265879 isoform X1</fullName>
    </submittedName>
</protein>
<evidence type="ECO:0000313" key="2">
    <source>
        <dbReference type="RefSeq" id="XP_015591247.1"/>
    </source>
</evidence>
<gene>
    <name evidence="2" type="primary">LOC107265879</name>
</gene>
<keyword evidence="1" id="KW-1185">Reference proteome</keyword>